<organism evidence="1 2">
    <name type="scientific">Serratia nevei</name>
    <dbReference type="NCBI Taxonomy" id="2703794"/>
    <lineage>
        <taxon>Bacteria</taxon>
        <taxon>Pseudomonadati</taxon>
        <taxon>Pseudomonadota</taxon>
        <taxon>Gammaproteobacteria</taxon>
        <taxon>Enterobacterales</taxon>
        <taxon>Yersiniaceae</taxon>
        <taxon>Serratia</taxon>
    </lineage>
</organism>
<accession>A0ABT7G5M3</accession>
<dbReference type="RefSeq" id="WP_285098001.1">
    <property type="nucleotide sequence ID" value="NZ_JARTOI010000001.1"/>
</dbReference>
<evidence type="ECO:0000313" key="2">
    <source>
        <dbReference type="Proteomes" id="UP001174748"/>
    </source>
</evidence>
<comment type="caution">
    <text evidence="1">The sequence shown here is derived from an EMBL/GenBank/DDBJ whole genome shotgun (WGS) entry which is preliminary data.</text>
</comment>
<proteinExistence type="predicted"/>
<evidence type="ECO:0000313" key="1">
    <source>
        <dbReference type="EMBL" id="MDK5169059.1"/>
    </source>
</evidence>
<dbReference type="Proteomes" id="UP001174748">
    <property type="component" value="Unassembled WGS sequence"/>
</dbReference>
<dbReference type="EMBL" id="JARTOI010000001">
    <property type="protein sequence ID" value="MDK5169059.1"/>
    <property type="molecule type" value="Genomic_DNA"/>
</dbReference>
<keyword evidence="2" id="KW-1185">Reference proteome</keyword>
<reference evidence="1" key="1">
    <citation type="submission" date="2023-01" db="EMBL/GenBank/DDBJ databases">
        <title>Genomic dissection of endemic carbapenem resistance: metallo-beta-lactamase gene dissemination through clonal, plasmid and integron transfer pathways.</title>
        <authorList>
            <person name="Macesic N."/>
        </authorList>
    </citation>
    <scope>NUCLEOTIDE SEQUENCE</scope>
    <source>
        <strain evidence="1">CPO382</strain>
    </source>
</reference>
<gene>
    <name evidence="1" type="ORF">P9921_00950</name>
</gene>
<sequence>MSEKEKENKAPTEYVSKVLLAWELPENNGKIEFPKKSCLCRRCPHSDWQILEQDFVDEDDDQGKEPQTILECVNYCHDRYTQTYAKGMPNVLACDGFHKPPKQ</sequence>
<protein>
    <submittedName>
        <fullName evidence="1">Uncharacterized protein</fullName>
    </submittedName>
</protein>
<name>A0ABT7G5M3_9GAMM</name>